<accession>A0A139A5U7</accession>
<dbReference type="InterPro" id="IPR022577">
    <property type="entry name" value="TBCD_C"/>
</dbReference>
<gene>
    <name evidence="6" type="ORF">M427DRAFT_59892</name>
</gene>
<dbReference type="SUPFAM" id="SSF48371">
    <property type="entry name" value="ARM repeat"/>
    <property type="match status" value="1"/>
</dbReference>
<organism evidence="6 7">
    <name type="scientific">Gonapodya prolifera (strain JEL478)</name>
    <name type="common">Monoblepharis prolifera</name>
    <dbReference type="NCBI Taxonomy" id="1344416"/>
    <lineage>
        <taxon>Eukaryota</taxon>
        <taxon>Fungi</taxon>
        <taxon>Fungi incertae sedis</taxon>
        <taxon>Chytridiomycota</taxon>
        <taxon>Chytridiomycota incertae sedis</taxon>
        <taxon>Monoblepharidomycetes</taxon>
        <taxon>Monoblepharidales</taxon>
        <taxon>Gonapodyaceae</taxon>
        <taxon>Gonapodya</taxon>
    </lineage>
</organism>
<dbReference type="InterPro" id="IPR021133">
    <property type="entry name" value="HEAT_type_2"/>
</dbReference>
<name>A0A139A5U7_GONPJ</name>
<dbReference type="InterPro" id="IPR058033">
    <property type="entry name" value="ARM_TBCD_2nd"/>
</dbReference>
<keyword evidence="1" id="KW-0143">Chaperone</keyword>
<dbReference type="InterPro" id="IPR033162">
    <property type="entry name" value="TBCD"/>
</dbReference>
<dbReference type="GO" id="GO:0007023">
    <property type="term" value="P:post-chaperonin tubulin folding pathway"/>
    <property type="evidence" value="ECO:0007669"/>
    <property type="project" value="InterPro"/>
</dbReference>
<feature type="region of interest" description="Disordered" evidence="3">
    <location>
        <begin position="1285"/>
        <end position="1345"/>
    </location>
</feature>
<evidence type="ECO:0000256" key="2">
    <source>
        <dbReference type="PROSITE-ProRule" id="PRU00103"/>
    </source>
</evidence>
<feature type="repeat" description="HEAT" evidence="2">
    <location>
        <begin position="453"/>
        <end position="490"/>
    </location>
</feature>
<dbReference type="GO" id="GO:0005096">
    <property type="term" value="F:GTPase activator activity"/>
    <property type="evidence" value="ECO:0007669"/>
    <property type="project" value="InterPro"/>
</dbReference>
<dbReference type="PANTHER" id="PTHR12658:SF0">
    <property type="entry name" value="TUBULIN-SPECIFIC CHAPERONE D"/>
    <property type="match status" value="1"/>
</dbReference>
<evidence type="ECO:0000259" key="5">
    <source>
        <dbReference type="Pfam" id="PF25767"/>
    </source>
</evidence>
<evidence type="ECO:0000256" key="3">
    <source>
        <dbReference type="SAM" id="MobiDB-lite"/>
    </source>
</evidence>
<feature type="domain" description="Tubulin-folding cofactor D ARM repeats" evidence="5">
    <location>
        <begin position="435"/>
        <end position="639"/>
    </location>
</feature>
<dbReference type="STRING" id="1344416.A0A139A5U7"/>
<feature type="compositionally biased region" description="Acidic residues" evidence="3">
    <location>
        <begin position="1285"/>
        <end position="1297"/>
    </location>
</feature>
<dbReference type="OMA" id="EPHEAWH"/>
<dbReference type="OrthoDB" id="10253476at2759"/>
<dbReference type="GO" id="GO:0000226">
    <property type="term" value="P:microtubule cytoskeleton organization"/>
    <property type="evidence" value="ECO:0007669"/>
    <property type="project" value="TreeGrafter"/>
</dbReference>
<feature type="domain" description="Tubulin-folding cofactor D C-terminal" evidence="4">
    <location>
        <begin position="1019"/>
        <end position="1227"/>
    </location>
</feature>
<evidence type="ECO:0000259" key="4">
    <source>
        <dbReference type="Pfam" id="PF12612"/>
    </source>
</evidence>
<evidence type="ECO:0000313" key="7">
    <source>
        <dbReference type="Proteomes" id="UP000070544"/>
    </source>
</evidence>
<dbReference type="InterPro" id="IPR011989">
    <property type="entry name" value="ARM-like"/>
</dbReference>
<proteinExistence type="predicted"/>
<evidence type="ECO:0000313" key="6">
    <source>
        <dbReference type="EMBL" id="KXS12028.1"/>
    </source>
</evidence>
<dbReference type="Proteomes" id="UP000070544">
    <property type="component" value="Unassembled WGS sequence"/>
</dbReference>
<reference evidence="6 7" key="1">
    <citation type="journal article" date="2015" name="Genome Biol. Evol.">
        <title>Phylogenomic analyses indicate that early fungi evolved digesting cell walls of algal ancestors of land plants.</title>
        <authorList>
            <person name="Chang Y."/>
            <person name="Wang S."/>
            <person name="Sekimoto S."/>
            <person name="Aerts A.L."/>
            <person name="Choi C."/>
            <person name="Clum A."/>
            <person name="LaButti K.M."/>
            <person name="Lindquist E.A."/>
            <person name="Yee Ngan C."/>
            <person name="Ohm R.A."/>
            <person name="Salamov A.A."/>
            <person name="Grigoriev I.V."/>
            <person name="Spatafora J.W."/>
            <person name="Berbee M.L."/>
        </authorList>
    </citation>
    <scope>NUCLEOTIDE SEQUENCE [LARGE SCALE GENOMIC DNA]</scope>
    <source>
        <strain evidence="6 7">JEL478</strain>
    </source>
</reference>
<dbReference type="EMBL" id="KQ965792">
    <property type="protein sequence ID" value="KXS12028.1"/>
    <property type="molecule type" value="Genomic_DNA"/>
</dbReference>
<keyword evidence="7" id="KW-1185">Reference proteome</keyword>
<dbReference type="PROSITE" id="PS50077">
    <property type="entry name" value="HEAT_REPEAT"/>
    <property type="match status" value="1"/>
</dbReference>
<dbReference type="PANTHER" id="PTHR12658">
    <property type="entry name" value="BETA-TUBULIN COFACTOR D"/>
    <property type="match status" value="1"/>
</dbReference>
<dbReference type="Gene3D" id="1.25.10.10">
    <property type="entry name" value="Leucine-rich Repeat Variant"/>
    <property type="match status" value="2"/>
</dbReference>
<dbReference type="Pfam" id="PF12612">
    <property type="entry name" value="TFCD_C"/>
    <property type="match status" value="1"/>
</dbReference>
<dbReference type="Pfam" id="PF23579">
    <property type="entry name" value="ARM_TBCD"/>
    <property type="match status" value="1"/>
</dbReference>
<sequence length="1345" mass="148256">MNESEDVDEGEGAFETVSSSEAFVRESTEFLATLGDLLRHLPTGGTSKVESLHVDSPLSHFEGKESATSPEDYAGKYARLGQILDSYQEQSHLLDPYLDDIIRPCMLALRKVTSAVIRTVDLEGLQKAQELLEDQRVQLTYRFIYNLCKVRGYKTALKFFTHEVADLEPTLQVLLIVPLPRANHALWEMRYILLLHLSLASMVPFDLSRLDSGKWGEVPGPGAPKPTNGTQPRTQTLVERMVELGKVYLHSTGKEGEGAAVMLSRLLTRKDTVAGPLQAFLFWATDVASKTRDIFLLKHTLQTLALIYKLGQRDFLLPTLPTVTTCVVNLASSQGGSGNDPSARWDPRTRSNSLMRKLVVKLTGRVGTSFLPPRKMTWVYRRGQRSLHETLPSAISGSVPLEIIGPASTNTSVSGLLGFNPLSKVSPSDNAVERGSTPVDDEEFDPPPSLEDILDILLSSLRDRDTVVRWSSAKALGRVASRLPSHLAQDVVSSVLDLFREDVLERITAGSQVVVELDLSACSDHSWHGACLALAELARRGLLLPSRLSDSLPWVLRALHFDQRRGAHSVGAHVRDAACYVLWSFARVYPTDAVQEFAEEVGVRLAVTSVLDREVNVRRAASAAFQEGVGRLGVFPRGLDILTMADYFAVGNRQNAFLSVGADLSKFPEYREPLVHHLVSRSAAHWDPVVRDLAANALGRITVISVDSVVPKVVPNLVVAALDPDVAVHHGAMLSLAEVCLAWSSKRIASSCDTATHDSDDPHFTPDERTKIVLPVGRIINLQPPTFYTSFGSELARIAACRLIECLAEAAWPSKLEELPQPHLETWWDLVTSSLERKEPSVQERAVAAFRALSRRYGCPSRRVDKLMEGIQPISEKFARRGYALALGALPAVIVLRTGVSRVVQALVESAKFRVDKRSNDAESKRNSIVALVQVVETLDAKTVSEDLSAETVVTVVGALVDGLSDFSTDQRGDVGSWIREACMRGVRSVVRIAWRKEREGLEIGHPPKSYLPREIFRNLIAGVLGQSVERIDRLRQTAGDSFTDLLWSGVGRGGNESFAQLYGLDLLEQACPKTATIAWASPSDVFFRMVPLIVIPQYRTELLTGLIVSAGGLTESLVRHSNTCLLDFVAALPTRPNETMTPFSGATFALHPSLPQYPFSLVDFFSSIVEVFNRNKGTDRVIVPLFEVVDTVVSSGVVTRMEDVSVFVDLLELTIKELKKTKDVKKITAGVKILCSCATFTTGSRVHDVQRVALSGIVVYLLHSFPRVRRSTAEQFYVSLTSMDQDDADGEEEGDDYSPKSERRATPFSDKEGLEELLLESDWDQNPTDELKERIHSKLNIGTE</sequence>
<dbReference type="GO" id="GO:0048487">
    <property type="term" value="F:beta-tubulin binding"/>
    <property type="evidence" value="ECO:0007669"/>
    <property type="project" value="InterPro"/>
</dbReference>
<feature type="compositionally biased region" description="Basic and acidic residues" evidence="3">
    <location>
        <begin position="1298"/>
        <end position="1315"/>
    </location>
</feature>
<evidence type="ECO:0000256" key="1">
    <source>
        <dbReference type="ARBA" id="ARBA00023186"/>
    </source>
</evidence>
<dbReference type="InterPro" id="IPR016024">
    <property type="entry name" value="ARM-type_fold"/>
</dbReference>
<dbReference type="Pfam" id="PF25767">
    <property type="entry name" value="ARM_TBCD_2nd"/>
    <property type="match status" value="1"/>
</dbReference>
<dbReference type="GO" id="GO:0007021">
    <property type="term" value="P:tubulin complex assembly"/>
    <property type="evidence" value="ECO:0007669"/>
    <property type="project" value="InterPro"/>
</dbReference>
<protein>
    <submittedName>
        <fullName evidence="6">ARM repeat-containing protein</fullName>
    </submittedName>
</protein>